<feature type="chain" id="PRO_5011291608" description="EfeO-type cupredoxin-like domain-containing protein" evidence="2">
    <location>
        <begin position="23"/>
        <end position="271"/>
    </location>
</feature>
<protein>
    <recommendedName>
        <fullName evidence="5">EfeO-type cupredoxin-like domain-containing protein</fullName>
    </recommendedName>
</protein>
<organism evidence="3 4">
    <name type="scientific">Nocardiopsis gilva YIM 90087</name>
    <dbReference type="NCBI Taxonomy" id="1235441"/>
    <lineage>
        <taxon>Bacteria</taxon>
        <taxon>Bacillati</taxon>
        <taxon>Actinomycetota</taxon>
        <taxon>Actinomycetes</taxon>
        <taxon>Streptosporangiales</taxon>
        <taxon>Nocardiopsidaceae</taxon>
        <taxon>Nocardiopsis</taxon>
    </lineage>
</organism>
<dbReference type="Gene3D" id="2.60.40.420">
    <property type="entry name" value="Cupredoxins - blue copper proteins"/>
    <property type="match status" value="1"/>
</dbReference>
<feature type="signal peptide" evidence="2">
    <location>
        <begin position="1"/>
        <end position="22"/>
    </location>
</feature>
<dbReference type="OrthoDB" id="6717945at2"/>
<feature type="region of interest" description="Disordered" evidence="1">
    <location>
        <begin position="23"/>
        <end position="77"/>
    </location>
</feature>
<evidence type="ECO:0000313" key="4">
    <source>
        <dbReference type="Proteomes" id="UP000215005"/>
    </source>
</evidence>
<keyword evidence="4" id="KW-1185">Reference proteome</keyword>
<dbReference type="Proteomes" id="UP000215005">
    <property type="component" value="Chromosome"/>
</dbReference>
<dbReference type="AlphaFoldDB" id="A0A223S257"/>
<dbReference type="InterPro" id="IPR008972">
    <property type="entry name" value="Cupredoxin"/>
</dbReference>
<dbReference type="PROSITE" id="PS51257">
    <property type="entry name" value="PROKAR_LIPOPROTEIN"/>
    <property type="match status" value="1"/>
</dbReference>
<dbReference type="KEGG" id="ngv:CDO52_04910"/>
<name>A0A223S257_9ACTN</name>
<dbReference type="SUPFAM" id="SSF49503">
    <property type="entry name" value="Cupredoxins"/>
    <property type="match status" value="1"/>
</dbReference>
<evidence type="ECO:0000256" key="2">
    <source>
        <dbReference type="SAM" id="SignalP"/>
    </source>
</evidence>
<evidence type="ECO:0000256" key="1">
    <source>
        <dbReference type="SAM" id="MobiDB-lite"/>
    </source>
</evidence>
<keyword evidence="2" id="KW-0732">Signal</keyword>
<gene>
    <name evidence="3" type="ORF">CDO52_04910</name>
</gene>
<evidence type="ECO:0008006" key="5">
    <source>
        <dbReference type="Google" id="ProtNLM"/>
    </source>
</evidence>
<feature type="compositionally biased region" description="Low complexity" evidence="1">
    <location>
        <begin position="23"/>
        <end position="49"/>
    </location>
</feature>
<accession>A0A223S257</accession>
<sequence length="271" mass="28158">MPPRARLGLAGAVTVLVLAGCAADSDTDAPNPTASASSPAPSSENDSSSGHGHKHEMREAEGAPAPSVSMQVSEDPVSGWNVRLKVKEFAFTPERAGGKPRDAEGHAHLYVDDEKVARVYGSWYHLPASAVPEGEHTLSVRLSANDHSTWGIDGKPIADSATITGEGSDGSSASSDTDNDSEGDADVTAEISVSDGSVSPEPGRLEVEKGQRVRIEVTADTADTVHLHGYDIGESVGPKKPAVLTFTADQAGVFELETHDSGLLLTQVAVE</sequence>
<dbReference type="EMBL" id="CP022753">
    <property type="protein sequence ID" value="ASU82213.1"/>
    <property type="molecule type" value="Genomic_DNA"/>
</dbReference>
<feature type="compositionally biased region" description="Acidic residues" evidence="1">
    <location>
        <begin position="177"/>
        <end position="187"/>
    </location>
</feature>
<reference evidence="3 4" key="1">
    <citation type="submission" date="2017-08" db="EMBL/GenBank/DDBJ databases">
        <title>The complete genome sequence of Nocardiopsis gilva YIM 90087.</title>
        <authorList>
            <person name="Yin M."/>
            <person name="Tang S."/>
        </authorList>
    </citation>
    <scope>NUCLEOTIDE SEQUENCE [LARGE SCALE GENOMIC DNA]</scope>
    <source>
        <strain evidence="3 4">YIM 90087</strain>
    </source>
</reference>
<proteinExistence type="predicted"/>
<evidence type="ECO:0000313" key="3">
    <source>
        <dbReference type="EMBL" id="ASU82213.1"/>
    </source>
</evidence>
<feature type="region of interest" description="Disordered" evidence="1">
    <location>
        <begin position="151"/>
        <end position="208"/>
    </location>
</feature>